<dbReference type="AlphaFoldDB" id="A0A8X7PH96"/>
<dbReference type="Proteomes" id="UP000886595">
    <property type="component" value="Unassembled WGS sequence"/>
</dbReference>
<name>A0A8X7PH96_BRACI</name>
<proteinExistence type="predicted"/>
<organism evidence="1 2">
    <name type="scientific">Brassica carinata</name>
    <name type="common">Ethiopian mustard</name>
    <name type="synonym">Abyssinian cabbage</name>
    <dbReference type="NCBI Taxonomy" id="52824"/>
    <lineage>
        <taxon>Eukaryota</taxon>
        <taxon>Viridiplantae</taxon>
        <taxon>Streptophyta</taxon>
        <taxon>Embryophyta</taxon>
        <taxon>Tracheophyta</taxon>
        <taxon>Spermatophyta</taxon>
        <taxon>Magnoliopsida</taxon>
        <taxon>eudicotyledons</taxon>
        <taxon>Gunneridae</taxon>
        <taxon>Pentapetalae</taxon>
        <taxon>rosids</taxon>
        <taxon>malvids</taxon>
        <taxon>Brassicales</taxon>
        <taxon>Brassicaceae</taxon>
        <taxon>Brassiceae</taxon>
        <taxon>Brassica</taxon>
    </lineage>
</organism>
<sequence>MEEMQEEEEEESNAYRPMDSILAPIFIEMMKNSARNGTTDMDSQLQEILRRRGRRPVSVEQLLQGIRTGLILAVPGSAVSDTLPPVAGGSLSEYFIGPEFEAMLETLTETDPRRYGTPPARRDAVEALADVIILLPGLQCLMPCEHIFHSFCSLYWLQLHSLCPVFRCQLPTVEDPMAA</sequence>
<evidence type="ECO:0000313" key="2">
    <source>
        <dbReference type="Proteomes" id="UP000886595"/>
    </source>
</evidence>
<dbReference type="OrthoDB" id="21204at2759"/>
<protein>
    <submittedName>
        <fullName evidence="1">Uncharacterized protein</fullName>
    </submittedName>
</protein>
<dbReference type="EMBL" id="JAAMPC010000016">
    <property type="protein sequence ID" value="KAG2250963.1"/>
    <property type="molecule type" value="Genomic_DNA"/>
</dbReference>
<gene>
    <name evidence="1" type="ORF">Bca52824_081099</name>
</gene>
<dbReference type="Gene3D" id="3.30.40.10">
    <property type="entry name" value="Zinc/RING finger domain, C3HC4 (zinc finger)"/>
    <property type="match status" value="1"/>
</dbReference>
<keyword evidence="2" id="KW-1185">Reference proteome</keyword>
<dbReference type="SUPFAM" id="SSF57850">
    <property type="entry name" value="RING/U-box"/>
    <property type="match status" value="1"/>
</dbReference>
<evidence type="ECO:0000313" key="1">
    <source>
        <dbReference type="EMBL" id="KAG2250963.1"/>
    </source>
</evidence>
<dbReference type="InterPro" id="IPR013083">
    <property type="entry name" value="Znf_RING/FYVE/PHD"/>
</dbReference>
<comment type="caution">
    <text evidence="1">The sequence shown here is derived from an EMBL/GenBank/DDBJ whole genome shotgun (WGS) entry which is preliminary data.</text>
</comment>
<accession>A0A8X7PH96</accession>
<reference evidence="1 2" key="1">
    <citation type="submission" date="2020-02" db="EMBL/GenBank/DDBJ databases">
        <authorList>
            <person name="Ma Q."/>
            <person name="Huang Y."/>
            <person name="Song X."/>
            <person name="Pei D."/>
        </authorList>
    </citation>
    <scope>NUCLEOTIDE SEQUENCE [LARGE SCALE GENOMIC DNA]</scope>
    <source>
        <strain evidence="1">Sxm20200214</strain>
        <tissue evidence="1">Leaf</tissue>
    </source>
</reference>